<dbReference type="Proteomes" id="UP000807306">
    <property type="component" value="Unassembled WGS sequence"/>
</dbReference>
<sequence length="523" mass="59175">MANFDFNRYVWRKDADVAGRYIREAGGGEVIEDIWKLTKHGEQNLFLGIQATLSVPIEAALLHEHVKHAWTSLRWEVPIIAATTSHIWHTDKPPTAFIVYDVGKSHSDVDKWVSETLEVKADYKNKTLDDLRYDIGQEPIPVNDYDRQTFLYLVPYTPTTFGLLLRTAHTTVDGSGIKIWLTKLLTHLEKYISHSKYRHGQKESFKWGTEGERLLPIITEVLRKHEPAVVENGVVISEELPVEPRDGKEYFETLQGVMGGIVEGHSRQHLFKSFIQPPFDPATSKPKTKRCERRFSVEDSVKIKAAGYNLDPNNKLTINHIVHGTLSLLPLFDNPPAPDSDGAVFYYGLADGRKRLAKEYRGPLDYPGYCLGVSGLQIPISIFNKYSTGDKKTLVYEFAKEMKKEYLKQAAYPALVGIEAQQGDIMLHAPPPPPWAGPGYSADGKGSLYLYPKYPPAEEGPVVVEITDFFLGLNKCDPGPFFRCYEWNGSIVFSVDYNEYAVAEKVINEWMDMWVDLTSAITK</sequence>
<comment type="caution">
    <text evidence="1">The sequence shown here is derived from an EMBL/GenBank/DDBJ whole genome shotgun (WGS) entry which is preliminary data.</text>
</comment>
<accession>A0A9P6JQG5</accession>
<evidence type="ECO:0000313" key="1">
    <source>
        <dbReference type="EMBL" id="KAF9528828.1"/>
    </source>
</evidence>
<dbReference type="InterPro" id="IPR023213">
    <property type="entry name" value="CAT-like_dom_sf"/>
</dbReference>
<reference evidence="1" key="1">
    <citation type="submission" date="2020-11" db="EMBL/GenBank/DDBJ databases">
        <authorList>
            <consortium name="DOE Joint Genome Institute"/>
            <person name="Ahrendt S."/>
            <person name="Riley R."/>
            <person name="Andreopoulos W."/>
            <person name="Labutti K."/>
            <person name="Pangilinan J."/>
            <person name="Ruiz-Duenas F.J."/>
            <person name="Barrasa J.M."/>
            <person name="Sanchez-Garcia M."/>
            <person name="Camarero S."/>
            <person name="Miyauchi S."/>
            <person name="Serrano A."/>
            <person name="Linde D."/>
            <person name="Babiker R."/>
            <person name="Drula E."/>
            <person name="Ayuso-Fernandez I."/>
            <person name="Pacheco R."/>
            <person name="Padilla G."/>
            <person name="Ferreira P."/>
            <person name="Barriuso J."/>
            <person name="Kellner H."/>
            <person name="Castanera R."/>
            <person name="Alfaro M."/>
            <person name="Ramirez L."/>
            <person name="Pisabarro A.G."/>
            <person name="Kuo A."/>
            <person name="Tritt A."/>
            <person name="Lipzen A."/>
            <person name="He G."/>
            <person name="Yan M."/>
            <person name="Ng V."/>
            <person name="Cullen D."/>
            <person name="Martin F."/>
            <person name="Rosso M.-N."/>
            <person name="Henrissat B."/>
            <person name="Hibbett D."/>
            <person name="Martinez A.T."/>
            <person name="Grigoriev I.V."/>
        </authorList>
    </citation>
    <scope>NUCLEOTIDE SEQUENCE</scope>
    <source>
        <strain evidence="1">CBS 506.95</strain>
    </source>
</reference>
<dbReference type="PANTHER" id="PTHR42034:SF1">
    <property type="entry name" value="CONDENSATION DOMAIN-CONTAINING PROTEIN"/>
    <property type="match status" value="1"/>
</dbReference>
<gene>
    <name evidence="1" type="ORF">CPB83DRAFT_853806</name>
</gene>
<evidence type="ECO:0000313" key="2">
    <source>
        <dbReference type="Proteomes" id="UP000807306"/>
    </source>
</evidence>
<dbReference type="EMBL" id="MU157850">
    <property type="protein sequence ID" value="KAF9528828.1"/>
    <property type="molecule type" value="Genomic_DNA"/>
</dbReference>
<dbReference type="OrthoDB" id="2548233at2759"/>
<protein>
    <submittedName>
        <fullName evidence="1">Uncharacterized protein</fullName>
    </submittedName>
</protein>
<organism evidence="1 2">
    <name type="scientific">Crepidotus variabilis</name>
    <dbReference type="NCBI Taxonomy" id="179855"/>
    <lineage>
        <taxon>Eukaryota</taxon>
        <taxon>Fungi</taxon>
        <taxon>Dikarya</taxon>
        <taxon>Basidiomycota</taxon>
        <taxon>Agaricomycotina</taxon>
        <taxon>Agaricomycetes</taxon>
        <taxon>Agaricomycetidae</taxon>
        <taxon>Agaricales</taxon>
        <taxon>Agaricineae</taxon>
        <taxon>Crepidotaceae</taxon>
        <taxon>Crepidotus</taxon>
    </lineage>
</organism>
<dbReference type="AlphaFoldDB" id="A0A9P6JQG5"/>
<dbReference type="Gene3D" id="3.30.559.10">
    <property type="entry name" value="Chloramphenicol acetyltransferase-like domain"/>
    <property type="match status" value="1"/>
</dbReference>
<proteinExistence type="predicted"/>
<dbReference type="Gene3D" id="3.30.559.30">
    <property type="entry name" value="Nonribosomal peptide synthetase, condensation domain"/>
    <property type="match status" value="1"/>
</dbReference>
<dbReference type="PANTHER" id="PTHR42034">
    <property type="entry name" value="CHROMOSOME 7, WHOLE GENOME SHOTGUN SEQUENCE-RELATED"/>
    <property type="match status" value="1"/>
</dbReference>
<name>A0A9P6JQG5_9AGAR</name>
<keyword evidence="2" id="KW-1185">Reference proteome</keyword>